<protein>
    <submittedName>
        <fullName evidence="2">Uncharacterized protein</fullName>
    </submittedName>
</protein>
<reference evidence="3" key="2">
    <citation type="submission" date="2015-01" db="EMBL/GenBank/DDBJ databases">
        <title>Evolutionary Origins and Diversification of the Mycorrhizal Mutualists.</title>
        <authorList>
            <consortium name="DOE Joint Genome Institute"/>
            <consortium name="Mycorrhizal Genomics Consortium"/>
            <person name="Kohler A."/>
            <person name="Kuo A."/>
            <person name="Nagy L.G."/>
            <person name="Floudas D."/>
            <person name="Copeland A."/>
            <person name="Barry K.W."/>
            <person name="Cichocki N."/>
            <person name="Veneault-Fourrey C."/>
            <person name="LaButti K."/>
            <person name="Lindquist E.A."/>
            <person name="Lipzen A."/>
            <person name="Lundell T."/>
            <person name="Morin E."/>
            <person name="Murat C."/>
            <person name="Riley R."/>
            <person name="Ohm R."/>
            <person name="Sun H."/>
            <person name="Tunlid A."/>
            <person name="Henrissat B."/>
            <person name="Grigoriev I.V."/>
            <person name="Hibbett D.S."/>
            <person name="Martin F."/>
        </authorList>
    </citation>
    <scope>NUCLEOTIDE SEQUENCE [LARGE SCALE GENOMIC DNA]</scope>
    <source>
        <strain evidence="3">h7</strain>
    </source>
</reference>
<keyword evidence="3" id="KW-1185">Reference proteome</keyword>
<gene>
    <name evidence="2" type="ORF">M413DRAFT_28895</name>
</gene>
<evidence type="ECO:0000313" key="3">
    <source>
        <dbReference type="Proteomes" id="UP000053424"/>
    </source>
</evidence>
<sequence>MAPSTIFRTAPASVDDDWYYHLHQVIPVFRELAKPPSSNLTTEPTFSSCRLSRLLRDLSGIHTAIILHSNRDPDFLSDDLVRSFLAAVIPMASCLNEDILEAWMEIWFDRVAYANEEEDPPFNWLDVFPYQKGRSLLEQDNPFLLPTSEPLLSETSTSLVSRGPVQKSAPISVPSKPVVVKKEKPVVKAVVKGPSKPKEAPPPKKTRTAPARAVSPVPSVSSSKRVVLSEAASDLGTRQLRSSARHPKTAPANKSQGKCAGSRSPSVEIVDKPFGGNATAIRIKPSTKLAENYNRSHEKSSAEKALRATAPSPDAVTAEVLKYLPPFEDVPPMKCMACMNSLLFGDSTVCEFRGIGYACATCYNKKGPRCSFELNPAQVDDMVQVFFKPWATQTITEMSSLAAQLQHANAQALYLRSCLASIELSATRTARALRRACETLYNSGSVEQVSYLFDPPSVFEALLNVDVQALNDLEAELIGSGILPDPSHISPAPISVPAAAPSPVRAATPACPPITVLPDSSPVRPRASSVHEEAPLPEEDELMPGIEEEVTEDAEDVPEASSSPGAAEETLLG</sequence>
<organism evidence="2 3">
    <name type="scientific">Hebeloma cylindrosporum</name>
    <dbReference type="NCBI Taxonomy" id="76867"/>
    <lineage>
        <taxon>Eukaryota</taxon>
        <taxon>Fungi</taxon>
        <taxon>Dikarya</taxon>
        <taxon>Basidiomycota</taxon>
        <taxon>Agaricomycotina</taxon>
        <taxon>Agaricomycetes</taxon>
        <taxon>Agaricomycetidae</taxon>
        <taxon>Agaricales</taxon>
        <taxon>Agaricineae</taxon>
        <taxon>Hymenogastraceae</taxon>
        <taxon>Hebeloma</taxon>
    </lineage>
</organism>
<dbReference type="EMBL" id="KN831784">
    <property type="protein sequence ID" value="KIM39692.1"/>
    <property type="molecule type" value="Genomic_DNA"/>
</dbReference>
<dbReference type="OrthoDB" id="3131462at2759"/>
<evidence type="ECO:0000256" key="1">
    <source>
        <dbReference type="SAM" id="MobiDB-lite"/>
    </source>
</evidence>
<feature type="region of interest" description="Disordered" evidence="1">
    <location>
        <begin position="189"/>
        <end position="271"/>
    </location>
</feature>
<accession>A0A0C2YF78</accession>
<dbReference type="Proteomes" id="UP000053424">
    <property type="component" value="Unassembled WGS sequence"/>
</dbReference>
<feature type="compositionally biased region" description="Low complexity" evidence="1">
    <location>
        <begin position="208"/>
        <end position="226"/>
    </location>
</feature>
<feature type="compositionally biased region" description="Acidic residues" evidence="1">
    <location>
        <begin position="535"/>
        <end position="558"/>
    </location>
</feature>
<reference evidence="2 3" key="1">
    <citation type="submission" date="2014-04" db="EMBL/GenBank/DDBJ databases">
        <authorList>
            <consortium name="DOE Joint Genome Institute"/>
            <person name="Kuo A."/>
            <person name="Gay G."/>
            <person name="Dore J."/>
            <person name="Kohler A."/>
            <person name="Nagy L.G."/>
            <person name="Floudas D."/>
            <person name="Copeland A."/>
            <person name="Barry K.W."/>
            <person name="Cichocki N."/>
            <person name="Veneault-Fourrey C."/>
            <person name="LaButti K."/>
            <person name="Lindquist E.A."/>
            <person name="Lipzen A."/>
            <person name="Lundell T."/>
            <person name="Morin E."/>
            <person name="Murat C."/>
            <person name="Sun H."/>
            <person name="Tunlid A."/>
            <person name="Henrissat B."/>
            <person name="Grigoriev I.V."/>
            <person name="Hibbett D.S."/>
            <person name="Martin F."/>
            <person name="Nordberg H.P."/>
            <person name="Cantor M.N."/>
            <person name="Hua S.X."/>
        </authorList>
    </citation>
    <scope>NUCLEOTIDE SEQUENCE [LARGE SCALE GENOMIC DNA]</scope>
    <source>
        <strain evidence="3">h7</strain>
    </source>
</reference>
<dbReference type="HOGENOM" id="CLU_475704_0_0_1"/>
<proteinExistence type="predicted"/>
<feature type="region of interest" description="Disordered" evidence="1">
    <location>
        <begin position="515"/>
        <end position="573"/>
    </location>
</feature>
<dbReference type="AlphaFoldDB" id="A0A0C2YF78"/>
<name>A0A0C2YF78_HEBCY</name>
<evidence type="ECO:0000313" key="2">
    <source>
        <dbReference type="EMBL" id="KIM39692.1"/>
    </source>
</evidence>